<dbReference type="EMBL" id="OVTA01000017">
    <property type="protein sequence ID" value="SPR98190.1"/>
    <property type="molecule type" value="Genomic_DNA"/>
</dbReference>
<dbReference type="AlphaFoldDB" id="A0A375J215"/>
<name>A0A375J215_9BURK</name>
<evidence type="ECO:0000313" key="1">
    <source>
        <dbReference type="EMBL" id="SPR98190.1"/>
    </source>
</evidence>
<dbReference type="Proteomes" id="UP000256805">
    <property type="component" value="Unassembled WGS sequence"/>
</dbReference>
<gene>
    <name evidence="1" type="ORF">CBM2634_A240012</name>
</gene>
<sequence length="121" mass="12795">MNHKGFGSKSRSCRRCPEVGVACPASLPTHVVAAADAIRSCGAIGAFCAVFMPAQPFSAALLFFPSGNEIHAFYPFVRHASDAGCLPAGRGPAGRRLLGLRFHFAQGSQRHHAVPDQHRAG</sequence>
<evidence type="ECO:0000313" key="2">
    <source>
        <dbReference type="Proteomes" id="UP000256805"/>
    </source>
</evidence>
<accession>A0A375J215</accession>
<proteinExistence type="predicted"/>
<organism evidence="1 2">
    <name type="scientific">Cupriavidus taiwanensis</name>
    <dbReference type="NCBI Taxonomy" id="164546"/>
    <lineage>
        <taxon>Bacteria</taxon>
        <taxon>Pseudomonadati</taxon>
        <taxon>Pseudomonadota</taxon>
        <taxon>Betaproteobacteria</taxon>
        <taxon>Burkholderiales</taxon>
        <taxon>Burkholderiaceae</taxon>
        <taxon>Cupriavidus</taxon>
    </lineage>
</organism>
<reference evidence="1 2" key="1">
    <citation type="submission" date="2018-01" db="EMBL/GenBank/DDBJ databases">
        <authorList>
            <person name="Gaut B.S."/>
            <person name="Morton B.R."/>
            <person name="Clegg M.T."/>
            <person name="Duvall M.R."/>
        </authorList>
    </citation>
    <scope>NUCLEOTIDE SEQUENCE [LARGE SCALE GENOMIC DNA]</scope>
    <source>
        <strain evidence="1">Cupriavidus taiwanensis cmp 52</strain>
    </source>
</reference>
<protein>
    <submittedName>
        <fullName evidence="1">Uncharacterized protein</fullName>
    </submittedName>
</protein>